<dbReference type="InterPro" id="IPR010998">
    <property type="entry name" value="Integrase_recombinase_N"/>
</dbReference>
<keyword evidence="3 5" id="KW-0238">DNA-binding</keyword>
<dbReference type="GO" id="GO:0006310">
    <property type="term" value="P:DNA recombination"/>
    <property type="evidence" value="ECO:0007669"/>
    <property type="project" value="UniProtKB-KW"/>
</dbReference>
<dbReference type="InterPro" id="IPR050808">
    <property type="entry name" value="Phage_Integrase"/>
</dbReference>
<feature type="domain" description="Core-binding (CB)" evidence="7">
    <location>
        <begin position="69"/>
        <end position="148"/>
    </location>
</feature>
<dbReference type="InterPro" id="IPR044068">
    <property type="entry name" value="CB"/>
</dbReference>
<dbReference type="InterPro" id="IPR011010">
    <property type="entry name" value="DNA_brk_join_enz"/>
</dbReference>
<dbReference type="PANTHER" id="PTHR30629:SF2">
    <property type="entry name" value="PROPHAGE INTEGRASE INTS-RELATED"/>
    <property type="match status" value="1"/>
</dbReference>
<dbReference type="InterPro" id="IPR013762">
    <property type="entry name" value="Integrase-like_cat_sf"/>
</dbReference>
<gene>
    <name evidence="8" type="ORF">GRI58_04600</name>
</gene>
<sequence>MAKRWLPKWVSEYEDRHGKKRYRFRRKGFGQYLFKSAPGTEEFRTEYRACCEGLAAPKIEAGAARTIPGTFDDLISRYYRSPDFLDPSDRTREVYRGVIERWRRKYGSAKVRDLEARHIEDMMAEMLPHRTAANMLRKRLRALMQFAIRQGMAQTNPVIATKPYKVDSAGFHTWSEDEIARYEARHPVGTMARLALDLMLWTGQRGGDARVIGPQHIRQKRLVVRQEKTGAIVSLPILPPLAASIMAAPGGSLVFLLSGHGKPYTRKGFGNKVRQWCDEAGLPQCSAHGLRKAAARRFAEAGCTNQQIKSWTGHTTDSEVSRYTAAADQEALSDAAAEMLMANLRKRLANDSHKSLKKGK</sequence>
<dbReference type="InterPro" id="IPR002104">
    <property type="entry name" value="Integrase_catalytic"/>
</dbReference>
<protein>
    <submittedName>
        <fullName evidence="8">Tyrosine-type recombinase/integrase</fullName>
    </submittedName>
</protein>
<reference evidence="8 9" key="1">
    <citation type="submission" date="2019-12" db="EMBL/GenBank/DDBJ databases">
        <title>Genomic-based taxomic classification of the family Erythrobacteraceae.</title>
        <authorList>
            <person name="Xu L."/>
        </authorList>
    </citation>
    <scope>NUCLEOTIDE SEQUENCE [LARGE SCALE GENOMIC DNA]</scope>
    <source>
        <strain evidence="8 9">KEMB 9005-328</strain>
    </source>
</reference>
<dbReference type="OrthoDB" id="7510934at2"/>
<dbReference type="EMBL" id="WTYA01000002">
    <property type="protein sequence ID" value="MXP28101.1"/>
    <property type="molecule type" value="Genomic_DNA"/>
</dbReference>
<accession>A0A845AGM1</accession>
<dbReference type="Pfam" id="PF00589">
    <property type="entry name" value="Phage_integrase"/>
    <property type="match status" value="1"/>
</dbReference>
<evidence type="ECO:0000256" key="2">
    <source>
        <dbReference type="ARBA" id="ARBA00022908"/>
    </source>
</evidence>
<dbReference type="PROSITE" id="PS51898">
    <property type="entry name" value="TYR_RECOMBINASE"/>
    <property type="match status" value="1"/>
</dbReference>
<evidence type="ECO:0000256" key="5">
    <source>
        <dbReference type="PROSITE-ProRule" id="PRU01248"/>
    </source>
</evidence>
<dbReference type="Gene3D" id="1.10.443.10">
    <property type="entry name" value="Intergrase catalytic core"/>
    <property type="match status" value="1"/>
</dbReference>
<dbReference type="Proteomes" id="UP000439780">
    <property type="component" value="Unassembled WGS sequence"/>
</dbReference>
<keyword evidence="4" id="KW-0233">DNA recombination</keyword>
<organism evidence="8 9">
    <name type="scientific">Qipengyuania algicida</name>
    <dbReference type="NCBI Taxonomy" id="1836209"/>
    <lineage>
        <taxon>Bacteria</taxon>
        <taxon>Pseudomonadati</taxon>
        <taxon>Pseudomonadota</taxon>
        <taxon>Alphaproteobacteria</taxon>
        <taxon>Sphingomonadales</taxon>
        <taxon>Erythrobacteraceae</taxon>
        <taxon>Qipengyuania</taxon>
    </lineage>
</organism>
<evidence type="ECO:0000259" key="7">
    <source>
        <dbReference type="PROSITE" id="PS51900"/>
    </source>
</evidence>
<feature type="domain" description="Tyr recombinase" evidence="6">
    <location>
        <begin position="169"/>
        <end position="337"/>
    </location>
</feature>
<evidence type="ECO:0000256" key="1">
    <source>
        <dbReference type="ARBA" id="ARBA00008857"/>
    </source>
</evidence>
<evidence type="ECO:0000259" key="6">
    <source>
        <dbReference type="PROSITE" id="PS51898"/>
    </source>
</evidence>
<dbReference type="RefSeq" id="WP_160752370.1">
    <property type="nucleotide sequence ID" value="NZ_WTYA01000002.1"/>
</dbReference>
<comment type="similarity">
    <text evidence="1">Belongs to the 'phage' integrase family.</text>
</comment>
<dbReference type="Gene3D" id="1.10.150.130">
    <property type="match status" value="1"/>
</dbReference>
<name>A0A845AGM1_9SPHN</name>
<dbReference type="PROSITE" id="PS51900">
    <property type="entry name" value="CB"/>
    <property type="match status" value="1"/>
</dbReference>
<dbReference type="GO" id="GO:0003677">
    <property type="term" value="F:DNA binding"/>
    <property type="evidence" value="ECO:0007669"/>
    <property type="project" value="UniProtKB-UniRule"/>
</dbReference>
<evidence type="ECO:0000313" key="9">
    <source>
        <dbReference type="Proteomes" id="UP000439780"/>
    </source>
</evidence>
<evidence type="ECO:0000256" key="4">
    <source>
        <dbReference type="ARBA" id="ARBA00023172"/>
    </source>
</evidence>
<proteinExistence type="inferred from homology"/>
<evidence type="ECO:0000256" key="3">
    <source>
        <dbReference type="ARBA" id="ARBA00023125"/>
    </source>
</evidence>
<comment type="caution">
    <text evidence="8">The sequence shown here is derived from an EMBL/GenBank/DDBJ whole genome shotgun (WGS) entry which is preliminary data.</text>
</comment>
<dbReference type="GO" id="GO:0015074">
    <property type="term" value="P:DNA integration"/>
    <property type="evidence" value="ECO:0007669"/>
    <property type="project" value="UniProtKB-KW"/>
</dbReference>
<evidence type="ECO:0000313" key="8">
    <source>
        <dbReference type="EMBL" id="MXP28101.1"/>
    </source>
</evidence>
<dbReference type="SUPFAM" id="SSF56349">
    <property type="entry name" value="DNA breaking-rejoining enzymes"/>
    <property type="match status" value="1"/>
</dbReference>
<keyword evidence="9" id="KW-1185">Reference proteome</keyword>
<dbReference type="PANTHER" id="PTHR30629">
    <property type="entry name" value="PROPHAGE INTEGRASE"/>
    <property type="match status" value="1"/>
</dbReference>
<dbReference type="AlphaFoldDB" id="A0A845AGM1"/>
<keyword evidence="2" id="KW-0229">DNA integration</keyword>